<dbReference type="AlphaFoldDB" id="A0A927H202"/>
<dbReference type="Gene3D" id="3.40.50.720">
    <property type="entry name" value="NAD(P)-binding Rossmann-like Domain"/>
    <property type="match status" value="1"/>
</dbReference>
<comment type="caution">
    <text evidence="3">The sequence shown here is derived from an EMBL/GenBank/DDBJ whole genome shotgun (WGS) entry which is preliminary data.</text>
</comment>
<evidence type="ECO:0000313" key="3">
    <source>
        <dbReference type="EMBL" id="MBD2865295.1"/>
    </source>
</evidence>
<feature type="region of interest" description="Disordered" evidence="1">
    <location>
        <begin position="1"/>
        <end position="38"/>
    </location>
</feature>
<sequence length="368" mass="41100">MTEADRTETDRTSGETIDRTSRETINKTTKDKIDKNASRPLVRQAPIRLAMLGMVDGNGHPYSWSAIFNGYDPEEMKRCPFPGIPAYLDKKSKHSLRIGGAQVTHIWTDDPEDAVRVAKASLIPNVASRPEDVIGKVDAVIVATDKGHEHVERCRPFVEAGIPVFVDKPLVDNEHDLRTFASWIGQGKPILSSSSMRYSKEFAPYRKSTHNLGKVRFATITTPKSWERYGIHALEAIYPIFGPGFVSVRNTGTAERNVVHIKHVSGADIVVAAHADMYGSFGLLQLCGTAEHAFVPFQDTFYSFKAQLQSFIDYLRTGIRPFPFSETAELMKMIIAGIRSREQDGREIALSEIGPDLHDLQEGKRCRK</sequence>
<proteinExistence type="predicted"/>
<organism evidence="3 4">
    <name type="scientific">Paenibacillus oceani</name>
    <dbReference type="NCBI Taxonomy" id="2772510"/>
    <lineage>
        <taxon>Bacteria</taxon>
        <taxon>Bacillati</taxon>
        <taxon>Bacillota</taxon>
        <taxon>Bacilli</taxon>
        <taxon>Bacillales</taxon>
        <taxon>Paenibacillaceae</taxon>
        <taxon>Paenibacillus</taxon>
    </lineage>
</organism>
<evidence type="ECO:0000256" key="1">
    <source>
        <dbReference type="SAM" id="MobiDB-lite"/>
    </source>
</evidence>
<dbReference type="InterPro" id="IPR036291">
    <property type="entry name" value="NAD(P)-bd_dom_sf"/>
</dbReference>
<dbReference type="EMBL" id="JACXJA010000040">
    <property type="protein sequence ID" value="MBD2865295.1"/>
    <property type="molecule type" value="Genomic_DNA"/>
</dbReference>
<reference evidence="3" key="1">
    <citation type="submission" date="2020-09" db="EMBL/GenBank/DDBJ databases">
        <title>A novel bacterium of genus Paenibacillus, isolated from South China Sea.</title>
        <authorList>
            <person name="Huang H."/>
            <person name="Mo K."/>
            <person name="Hu Y."/>
        </authorList>
    </citation>
    <scope>NUCLEOTIDE SEQUENCE</scope>
    <source>
        <strain evidence="3">IB182363</strain>
    </source>
</reference>
<name>A0A927H202_9BACL</name>
<dbReference type="RefSeq" id="WP_190930916.1">
    <property type="nucleotide sequence ID" value="NZ_JACXJA010000040.1"/>
</dbReference>
<feature type="compositionally biased region" description="Basic and acidic residues" evidence="1">
    <location>
        <begin position="1"/>
        <end position="37"/>
    </location>
</feature>
<dbReference type="InterPro" id="IPR000683">
    <property type="entry name" value="Gfo/Idh/MocA-like_OxRdtase_N"/>
</dbReference>
<gene>
    <name evidence="3" type="ORF">IDH45_25255</name>
</gene>
<protein>
    <submittedName>
        <fullName evidence="3">Gfo/Idh/MocA family oxidoreductase</fullName>
    </submittedName>
</protein>
<dbReference type="Pfam" id="PF01408">
    <property type="entry name" value="GFO_IDH_MocA"/>
    <property type="match status" value="1"/>
</dbReference>
<evidence type="ECO:0000313" key="4">
    <source>
        <dbReference type="Proteomes" id="UP000639396"/>
    </source>
</evidence>
<dbReference type="SUPFAM" id="SSF51735">
    <property type="entry name" value="NAD(P)-binding Rossmann-fold domains"/>
    <property type="match status" value="1"/>
</dbReference>
<dbReference type="Proteomes" id="UP000639396">
    <property type="component" value="Unassembled WGS sequence"/>
</dbReference>
<accession>A0A927H202</accession>
<evidence type="ECO:0000259" key="2">
    <source>
        <dbReference type="Pfam" id="PF01408"/>
    </source>
</evidence>
<keyword evidence="4" id="KW-1185">Reference proteome</keyword>
<dbReference type="GO" id="GO:0000166">
    <property type="term" value="F:nucleotide binding"/>
    <property type="evidence" value="ECO:0007669"/>
    <property type="project" value="InterPro"/>
</dbReference>
<feature type="domain" description="Gfo/Idh/MocA-like oxidoreductase N-terminal" evidence="2">
    <location>
        <begin position="100"/>
        <end position="174"/>
    </location>
</feature>